<dbReference type="SMART" id="SM00855">
    <property type="entry name" value="PGAM"/>
    <property type="match status" value="1"/>
</dbReference>
<evidence type="ECO:0000256" key="4">
    <source>
        <dbReference type="ARBA" id="ARBA00023235"/>
    </source>
</evidence>
<gene>
    <name evidence="5" type="primary">gpmA</name>
    <name evidence="5" type="ORF">LDC_0038</name>
</gene>
<dbReference type="EMBL" id="ADZX01000003">
    <property type="protein sequence ID" value="EFK97896.1"/>
    <property type="molecule type" value="Genomic_DNA"/>
</dbReference>
<organism evidence="5">
    <name type="scientific">sediment metagenome</name>
    <dbReference type="NCBI Taxonomy" id="749907"/>
    <lineage>
        <taxon>unclassified sequences</taxon>
        <taxon>metagenomes</taxon>
        <taxon>ecological metagenomes</taxon>
    </lineage>
</organism>
<reference evidence="5" key="1">
    <citation type="submission" date="2010-07" db="EMBL/GenBank/DDBJ databases">
        <authorList>
            <consortium name="CONSOLIDER consortium CSD2007-00005"/>
            <person name="Guazzaroni M.-E."/>
            <person name="Richter M."/>
            <person name="Garcia-Salamanca A."/>
            <person name="Yarza P."/>
            <person name="Ferrer M."/>
        </authorList>
    </citation>
    <scope>NUCLEOTIDE SEQUENCE</scope>
</reference>
<dbReference type="GO" id="GO:0006096">
    <property type="term" value="P:glycolytic process"/>
    <property type="evidence" value="ECO:0007669"/>
    <property type="project" value="UniProtKB-KW"/>
</dbReference>
<keyword evidence="4 5" id="KW-0413">Isomerase</keyword>
<dbReference type="InterPro" id="IPR013078">
    <property type="entry name" value="His_Pase_superF_clade-1"/>
</dbReference>
<dbReference type="SUPFAM" id="SSF53254">
    <property type="entry name" value="Phosphoglycerate mutase-like"/>
    <property type="match status" value="1"/>
</dbReference>
<keyword evidence="3" id="KW-0324">Glycolysis</keyword>
<dbReference type="CDD" id="cd07067">
    <property type="entry name" value="HP_PGM_like"/>
    <property type="match status" value="1"/>
</dbReference>
<comment type="caution">
    <text evidence="5">The sequence shown here is derived from an EMBL/GenBank/DDBJ whole genome shotgun (WGS) entry which is preliminary data.</text>
</comment>
<dbReference type="InterPro" id="IPR029033">
    <property type="entry name" value="His_PPase_superfam"/>
</dbReference>
<dbReference type="InterPro" id="IPR005952">
    <property type="entry name" value="Phosphogly_mut1"/>
</dbReference>
<name>D9PEW0_9ZZZZ</name>
<reference evidence="5" key="2">
    <citation type="journal article" date="2011" name="Microb. Ecol.">
        <title>Taxonomic and Functional Metagenomic Profiling of the Microbial Community in the Anoxic Sediment of a Sub-saline Shallow Lake (Laguna de Carrizo, Central Spain).</title>
        <authorList>
            <person name="Ferrer M."/>
            <person name="Guazzaroni M.E."/>
            <person name="Richter M."/>
            <person name="Garcia-Salamanca A."/>
            <person name="Yarza P."/>
            <person name="Suarez-Suarez A."/>
            <person name="Solano J."/>
            <person name="Alcaide M."/>
            <person name="van Dillewijn P."/>
            <person name="Molina-Henares M.A."/>
            <person name="Lopez-Cortes N."/>
            <person name="Al-Ramahi Y."/>
            <person name="Guerrero C."/>
            <person name="Acosta A."/>
            <person name="de Eugenio L.I."/>
            <person name="Martinez V."/>
            <person name="Marques S."/>
            <person name="Rojo F."/>
            <person name="Santero E."/>
            <person name="Genilloud O."/>
            <person name="Perez-Perez J."/>
            <person name="Rossello-Mora R."/>
            <person name="Ramos J.L."/>
        </authorList>
    </citation>
    <scope>NUCLEOTIDE SEQUENCE</scope>
</reference>
<dbReference type="PANTHER" id="PTHR11931">
    <property type="entry name" value="PHOSPHOGLYCERATE MUTASE"/>
    <property type="match status" value="1"/>
</dbReference>
<evidence type="ECO:0000256" key="3">
    <source>
        <dbReference type="ARBA" id="ARBA00023152"/>
    </source>
</evidence>
<protein>
    <recommendedName>
        <fullName evidence="2">phosphoglycerate mutase (2,3-diphosphoglycerate-dependent)</fullName>
        <ecNumber evidence="2">5.4.2.11</ecNumber>
    </recommendedName>
</protein>
<accession>D9PEW0</accession>
<dbReference type="EC" id="5.4.2.11" evidence="2"/>
<evidence type="ECO:0000256" key="2">
    <source>
        <dbReference type="ARBA" id="ARBA00012028"/>
    </source>
</evidence>
<dbReference type="Pfam" id="PF00300">
    <property type="entry name" value="His_Phos_1"/>
    <property type="match status" value="2"/>
</dbReference>
<dbReference type="GO" id="GO:0004619">
    <property type="term" value="F:phosphoglycerate mutase activity"/>
    <property type="evidence" value="ECO:0007669"/>
    <property type="project" value="UniProtKB-EC"/>
</dbReference>
<sequence length="225" mass="26702">MKKRKQVYKIYLFRHGKTTYNQKGIFTGWKDAKLTWRGKLDAIKVARKLKGKKFQVAFYTRLSRSKDTLKYVLKHHPECKKLIEDNRMIERRYGILEGTSHKEFIKRAGKQEINLMIEGDAIENLSPRLRKKVEKFLGEVEYEAIHRGYNVRVPKGESFADVEERVGKFIKYLKKFVEKNKVNVAISAHGNSIRLFRKIMEKAAPEESTKWFIPYDKIFEYSIYD</sequence>
<proteinExistence type="inferred from homology"/>
<evidence type="ECO:0000256" key="1">
    <source>
        <dbReference type="ARBA" id="ARBA00006717"/>
    </source>
</evidence>
<dbReference type="Gene3D" id="3.40.50.1240">
    <property type="entry name" value="Phosphoglycerate mutase-like"/>
    <property type="match status" value="1"/>
</dbReference>
<evidence type="ECO:0000313" key="5">
    <source>
        <dbReference type="EMBL" id="EFK97896.1"/>
    </source>
</evidence>
<dbReference type="PIRSF" id="PIRSF000709">
    <property type="entry name" value="6PFK_2-Ptase"/>
    <property type="match status" value="1"/>
</dbReference>
<dbReference type="AlphaFoldDB" id="D9PEW0"/>
<dbReference type="NCBIfam" id="TIGR01258">
    <property type="entry name" value="pgm_1"/>
    <property type="match status" value="1"/>
</dbReference>
<comment type="similarity">
    <text evidence="1">Belongs to the phosphoglycerate mutase family. BPG-dependent PGAM subfamily.</text>
</comment>